<evidence type="ECO:0000256" key="3">
    <source>
        <dbReference type="ARBA" id="ARBA00005735"/>
    </source>
</evidence>
<dbReference type="Gene3D" id="3.90.550.10">
    <property type="entry name" value="Spore Coat Polysaccharide Biosynthesis Protein SpsA, Chain A"/>
    <property type="match status" value="1"/>
</dbReference>
<evidence type="ECO:0000256" key="7">
    <source>
        <dbReference type="ARBA" id="ARBA00022968"/>
    </source>
</evidence>
<evidence type="ECO:0000256" key="5">
    <source>
        <dbReference type="ARBA" id="ARBA00022679"/>
    </source>
</evidence>
<sequence>MARFSHVLKITAIFRGAGLIAMTFGVILVMKGLYYSHEHERSYTISKNVSHFILNDKDTGVQRNYTPSRANQEGNDTNLPVCDIDYKALKGRENITMTSQSLISLESMFPDSHVGGRFKPSGCRSKYKIAVIVPFRDRDSHLKMYLRNVIPKLRRQKADFTIYVVEQAPGSHFNRGMMRNVGFAEAIKIEDYDCFIFNDVDSIFEDDRNIFRCGRENSIRHLVTGVDVFKYRLKYSILVGGIIAFTPEQFRRVNGYSNFYFDWGAEDDDIYYRIQREKMKIERPDENSTIGFMSTLQHARDPEVKYRFDILYSRNNVTSHKDGLNSLKYTVKMIGYKKLFTWIYVSVDENEVLQGLDSSIQRKISVYRSKHKEK</sequence>
<keyword evidence="15" id="KW-1185">Reference proteome</keyword>
<comment type="similarity">
    <text evidence="3 11">Belongs to the glycosyltransferase 7 family.</text>
</comment>
<evidence type="ECO:0000256" key="11">
    <source>
        <dbReference type="RuleBase" id="RU368121"/>
    </source>
</evidence>
<dbReference type="UniPathway" id="UPA00378"/>
<dbReference type="PRINTS" id="PR02050">
    <property type="entry name" value="B14GALTRFASE"/>
</dbReference>
<dbReference type="PANTHER" id="PTHR19300">
    <property type="entry name" value="BETA-1,4-GALACTOSYLTRANSFERASE"/>
    <property type="match status" value="1"/>
</dbReference>
<dbReference type="Pfam" id="PF02709">
    <property type="entry name" value="Glyco_transf_7C"/>
    <property type="match status" value="1"/>
</dbReference>
<comment type="function">
    <text evidence="11">Catalyses the transfer of galactose onto proteins or lipids.</text>
</comment>
<comment type="subcellular location">
    <subcellularLocation>
        <location evidence="1">Membrane</location>
        <topology evidence="1">Single-pass type II membrane protein</topology>
    </subcellularLocation>
</comment>
<accession>A0A210QXN2</accession>
<dbReference type="GO" id="GO:0005975">
    <property type="term" value="P:carbohydrate metabolic process"/>
    <property type="evidence" value="ECO:0007669"/>
    <property type="project" value="InterPro"/>
</dbReference>
<dbReference type="GO" id="GO:0033842">
    <property type="term" value="F:N-acetyl-beta-glucosaminyl-derivative 4-beta-N-acetylgalactosaminyltransferase activity"/>
    <property type="evidence" value="ECO:0007669"/>
    <property type="project" value="TreeGrafter"/>
</dbReference>
<dbReference type="STRING" id="6573.A0A210QXN2"/>
<proteinExistence type="inferred from homology"/>
<dbReference type="GO" id="GO:0005794">
    <property type="term" value="C:Golgi apparatus"/>
    <property type="evidence" value="ECO:0007669"/>
    <property type="project" value="TreeGrafter"/>
</dbReference>
<dbReference type="OrthoDB" id="10016069at2759"/>
<evidence type="ECO:0000256" key="6">
    <source>
        <dbReference type="ARBA" id="ARBA00022692"/>
    </source>
</evidence>
<feature type="domain" description="Galactosyltransferase C-terminal" evidence="12">
    <location>
        <begin position="220"/>
        <end position="298"/>
    </location>
</feature>
<keyword evidence="9 11" id="KW-0472">Membrane</keyword>
<dbReference type="InterPro" id="IPR027995">
    <property type="entry name" value="Galactosyl_T_N"/>
</dbReference>
<dbReference type="AlphaFoldDB" id="A0A210QXN2"/>
<reference evidence="14 15" key="1">
    <citation type="journal article" date="2017" name="Nat. Ecol. Evol.">
        <title>Scallop genome provides insights into evolution of bilaterian karyotype and development.</title>
        <authorList>
            <person name="Wang S."/>
            <person name="Zhang J."/>
            <person name="Jiao W."/>
            <person name="Li J."/>
            <person name="Xun X."/>
            <person name="Sun Y."/>
            <person name="Guo X."/>
            <person name="Huan P."/>
            <person name="Dong B."/>
            <person name="Zhang L."/>
            <person name="Hu X."/>
            <person name="Sun X."/>
            <person name="Wang J."/>
            <person name="Zhao C."/>
            <person name="Wang Y."/>
            <person name="Wang D."/>
            <person name="Huang X."/>
            <person name="Wang R."/>
            <person name="Lv J."/>
            <person name="Li Y."/>
            <person name="Zhang Z."/>
            <person name="Liu B."/>
            <person name="Lu W."/>
            <person name="Hui Y."/>
            <person name="Liang J."/>
            <person name="Zhou Z."/>
            <person name="Hou R."/>
            <person name="Li X."/>
            <person name="Liu Y."/>
            <person name="Li H."/>
            <person name="Ning X."/>
            <person name="Lin Y."/>
            <person name="Zhao L."/>
            <person name="Xing Q."/>
            <person name="Dou J."/>
            <person name="Li Y."/>
            <person name="Mao J."/>
            <person name="Guo H."/>
            <person name="Dou H."/>
            <person name="Li T."/>
            <person name="Mu C."/>
            <person name="Jiang W."/>
            <person name="Fu Q."/>
            <person name="Fu X."/>
            <person name="Miao Y."/>
            <person name="Liu J."/>
            <person name="Yu Q."/>
            <person name="Li R."/>
            <person name="Liao H."/>
            <person name="Li X."/>
            <person name="Kong Y."/>
            <person name="Jiang Z."/>
            <person name="Chourrout D."/>
            <person name="Li R."/>
            <person name="Bao Z."/>
        </authorList>
    </citation>
    <scope>NUCLEOTIDE SEQUENCE [LARGE SCALE GENOMIC DNA]</scope>
    <source>
        <strain evidence="14 15">PY_sf001</strain>
    </source>
</reference>
<dbReference type="SUPFAM" id="SSF53448">
    <property type="entry name" value="Nucleotide-diphospho-sugar transferases"/>
    <property type="match status" value="1"/>
</dbReference>
<dbReference type="InterPro" id="IPR027791">
    <property type="entry name" value="Galactosyl_T_C"/>
</dbReference>
<evidence type="ECO:0000313" key="15">
    <source>
        <dbReference type="Proteomes" id="UP000242188"/>
    </source>
</evidence>
<comment type="caution">
    <text evidence="14">The sequence shown here is derived from an EMBL/GenBank/DDBJ whole genome shotgun (WGS) entry which is preliminary data.</text>
</comment>
<evidence type="ECO:0000256" key="4">
    <source>
        <dbReference type="ARBA" id="ARBA00022676"/>
    </source>
</evidence>
<dbReference type="GO" id="GO:0016020">
    <property type="term" value="C:membrane"/>
    <property type="evidence" value="ECO:0007669"/>
    <property type="project" value="UniProtKB-SubCell"/>
</dbReference>
<keyword evidence="4 11" id="KW-0328">Glycosyltransferase</keyword>
<evidence type="ECO:0000256" key="10">
    <source>
        <dbReference type="ARBA" id="ARBA00023180"/>
    </source>
</evidence>
<evidence type="ECO:0000256" key="8">
    <source>
        <dbReference type="ARBA" id="ARBA00022989"/>
    </source>
</evidence>
<feature type="transmembrane region" description="Helical" evidence="11">
    <location>
        <begin position="12"/>
        <end position="34"/>
    </location>
</feature>
<dbReference type="EC" id="2.4.1.-" evidence="11"/>
<keyword evidence="7 11" id="KW-0735">Signal-anchor</keyword>
<keyword evidence="6 11" id="KW-0812">Transmembrane</keyword>
<dbReference type="Proteomes" id="UP000242188">
    <property type="component" value="Unassembled WGS sequence"/>
</dbReference>
<evidence type="ECO:0000256" key="9">
    <source>
        <dbReference type="ARBA" id="ARBA00023136"/>
    </source>
</evidence>
<dbReference type="Pfam" id="PF13733">
    <property type="entry name" value="Glyco_transf_7N"/>
    <property type="match status" value="1"/>
</dbReference>
<evidence type="ECO:0000313" key="14">
    <source>
        <dbReference type="EMBL" id="OWF53490.1"/>
    </source>
</evidence>
<feature type="domain" description="Galactosyltransferase N-terminal" evidence="13">
    <location>
        <begin position="82"/>
        <end position="213"/>
    </location>
</feature>
<dbReference type="InterPro" id="IPR029044">
    <property type="entry name" value="Nucleotide-diphossugar_trans"/>
</dbReference>
<dbReference type="GO" id="GO:0006688">
    <property type="term" value="P:glycosphingolipid biosynthetic process"/>
    <property type="evidence" value="ECO:0007669"/>
    <property type="project" value="TreeGrafter"/>
</dbReference>
<evidence type="ECO:0000259" key="12">
    <source>
        <dbReference type="Pfam" id="PF02709"/>
    </source>
</evidence>
<dbReference type="PANTHER" id="PTHR19300:SF57">
    <property type="entry name" value="BETA-1,4-N-ACETYLGALACTOSAMINYLTRANSFERASE"/>
    <property type="match status" value="1"/>
</dbReference>
<keyword evidence="8 11" id="KW-1133">Transmembrane helix</keyword>
<evidence type="ECO:0000256" key="2">
    <source>
        <dbReference type="ARBA" id="ARBA00004922"/>
    </source>
</evidence>
<name>A0A210QXN2_MIZYE</name>
<evidence type="ECO:0000256" key="1">
    <source>
        <dbReference type="ARBA" id="ARBA00004606"/>
    </source>
</evidence>
<organism evidence="14 15">
    <name type="scientific">Mizuhopecten yessoensis</name>
    <name type="common">Japanese scallop</name>
    <name type="synonym">Patinopecten yessoensis</name>
    <dbReference type="NCBI Taxonomy" id="6573"/>
    <lineage>
        <taxon>Eukaryota</taxon>
        <taxon>Metazoa</taxon>
        <taxon>Spiralia</taxon>
        <taxon>Lophotrochozoa</taxon>
        <taxon>Mollusca</taxon>
        <taxon>Bivalvia</taxon>
        <taxon>Autobranchia</taxon>
        <taxon>Pteriomorphia</taxon>
        <taxon>Pectinida</taxon>
        <taxon>Pectinoidea</taxon>
        <taxon>Pectinidae</taxon>
        <taxon>Mizuhopecten</taxon>
    </lineage>
</organism>
<dbReference type="GO" id="GO:0008378">
    <property type="term" value="F:galactosyltransferase activity"/>
    <property type="evidence" value="ECO:0007669"/>
    <property type="project" value="TreeGrafter"/>
</dbReference>
<protein>
    <recommendedName>
        <fullName evidence="11">Beta-1,4-galactosyltransferase</fullName>
        <ecNumber evidence="11">2.4.1.-</ecNumber>
    </recommendedName>
</protein>
<keyword evidence="5 11" id="KW-0808">Transferase</keyword>
<evidence type="ECO:0000259" key="13">
    <source>
        <dbReference type="Pfam" id="PF13733"/>
    </source>
</evidence>
<comment type="pathway">
    <text evidence="2 11">Protein modification; protein glycosylation.</text>
</comment>
<gene>
    <name evidence="14" type="ORF">KP79_PYT13603</name>
</gene>
<dbReference type="EMBL" id="NEDP02001335">
    <property type="protein sequence ID" value="OWF53490.1"/>
    <property type="molecule type" value="Genomic_DNA"/>
</dbReference>
<keyword evidence="10 11" id="KW-0325">Glycoprotein</keyword>
<dbReference type="InterPro" id="IPR003859">
    <property type="entry name" value="Galactosyl_T"/>
</dbReference>